<comment type="subunit">
    <text evidence="4 5">Homodimer.</text>
</comment>
<evidence type="ECO:0000256" key="4">
    <source>
        <dbReference type="HAMAP-Rule" id="MF_01928"/>
    </source>
</evidence>
<reference evidence="8" key="1">
    <citation type="journal article" date="2019" name="Int. J. Syst. Evol. Microbiol.">
        <title>The Global Catalogue of Microorganisms (GCM) 10K type strain sequencing project: providing services to taxonomists for standard genome sequencing and annotation.</title>
        <authorList>
            <consortium name="The Broad Institute Genomics Platform"/>
            <consortium name="The Broad Institute Genome Sequencing Center for Infectious Disease"/>
            <person name="Wu L."/>
            <person name="Ma J."/>
        </authorList>
    </citation>
    <scope>NUCLEOTIDE SEQUENCE [LARGE SCALE GENOMIC DNA]</scope>
    <source>
        <strain evidence="8">XZYJT-10</strain>
    </source>
</reference>
<feature type="binding site" evidence="4">
    <location>
        <position position="187"/>
    </location>
    <ligand>
        <name>ATP</name>
        <dbReference type="ChEBI" id="CHEBI:30616"/>
    </ligand>
</feature>
<dbReference type="PANTHER" id="PTHR11609">
    <property type="entry name" value="PURINE BIOSYNTHESIS PROTEIN 6/7, PUR6/7"/>
    <property type="match status" value="1"/>
</dbReference>
<dbReference type="NCBIfam" id="NF004679">
    <property type="entry name" value="PRK06019.1-5"/>
    <property type="match status" value="1"/>
</dbReference>
<dbReference type="InterPro" id="IPR005875">
    <property type="entry name" value="PurK"/>
</dbReference>
<keyword evidence="4 5" id="KW-0436">Ligase</keyword>
<dbReference type="Pfam" id="PF22660">
    <property type="entry name" value="RS_preATP-grasp-like"/>
    <property type="match status" value="1"/>
</dbReference>
<comment type="function">
    <text evidence="5">Catalyzes the ATP-dependent conversion of 5-aminoimidazole ribonucleotide (AIR) and HCO(3)- to N5-carboxyaminoimidazole ribonucleotide (N5-CAIR).</text>
</comment>
<proteinExistence type="inferred from homology"/>
<sequence>MDTRTGLPVVGMVGGGQLARMTHQAAISLGQSLRVLSASPDDSAALVAADVRIGTHTDLAALREFAKGCEAVTFDHEHVPTEHIEALEAEGVKIFPGSRALVFAQDKGRMRERLAALGAPVPRWRRAETAADIESFADGSWPVVVKAVRGGYDGRGVWMLSSAAEAAALLESGTPLLVEERVPLRRELAALVARSPFGQVAAYPVVETVQRDGICVEVLAPAPGLSEARAIEAQQLAIDLANALGVVGLLAVELFETAEGIVVNELAMRPHNSGHWTIEGARTSQFEQHLRAVLDYPMGATTLTAPAVVMANVLGGAAGGISIDERLHHLFATDPGARVHLYGKQVRPGRKIGHVTVLGDDMTSVRARAARAAKWLQEGS</sequence>
<keyword evidence="3 4" id="KW-0067">ATP-binding</keyword>
<keyword evidence="2 4" id="KW-0658">Purine biosynthesis</keyword>
<dbReference type="Pfam" id="PF17769">
    <property type="entry name" value="PurK_C"/>
    <property type="match status" value="1"/>
</dbReference>
<dbReference type="NCBIfam" id="TIGR01161">
    <property type="entry name" value="purK"/>
    <property type="match status" value="1"/>
</dbReference>
<keyword evidence="1 4" id="KW-0547">Nucleotide-binding</keyword>
<dbReference type="InterPro" id="IPR040686">
    <property type="entry name" value="PurK_C"/>
</dbReference>
<feature type="binding site" evidence="4">
    <location>
        <position position="146"/>
    </location>
    <ligand>
        <name>ATP</name>
        <dbReference type="ChEBI" id="CHEBI:30616"/>
    </ligand>
</feature>
<dbReference type="SUPFAM" id="SSF52440">
    <property type="entry name" value="PreATP-grasp domain"/>
    <property type="match status" value="1"/>
</dbReference>
<dbReference type="InterPro" id="IPR003135">
    <property type="entry name" value="ATP-grasp_carboxylate-amine"/>
</dbReference>
<dbReference type="NCBIfam" id="NF004680">
    <property type="entry name" value="PRK06019.1-6"/>
    <property type="match status" value="1"/>
</dbReference>
<dbReference type="HAMAP" id="MF_01928">
    <property type="entry name" value="PurK"/>
    <property type="match status" value="1"/>
</dbReference>
<name>A0ABW2HVH4_9ACTN</name>
<dbReference type="Gene3D" id="3.30.470.20">
    <property type="entry name" value="ATP-grasp fold, B domain"/>
    <property type="match status" value="1"/>
</dbReference>
<comment type="caution">
    <text evidence="7">The sequence shown here is derived from an EMBL/GenBank/DDBJ whole genome shotgun (WGS) entry which is preliminary data.</text>
</comment>
<protein>
    <recommendedName>
        <fullName evidence="4 5">N5-carboxyaminoimidazole ribonucleotide synthase</fullName>
        <shortName evidence="4 5">N5-CAIR synthase</shortName>
        <ecNumber evidence="4 5">6.3.4.18</ecNumber>
    </recommendedName>
    <alternativeName>
        <fullName evidence="4 5">5-(carboxyamino)imidazole ribonucleotide synthetase</fullName>
    </alternativeName>
</protein>
<dbReference type="Gene3D" id="3.40.50.20">
    <property type="match status" value="1"/>
</dbReference>
<dbReference type="PROSITE" id="PS50975">
    <property type="entry name" value="ATP_GRASP"/>
    <property type="match status" value="1"/>
</dbReference>
<dbReference type="Proteomes" id="UP001596548">
    <property type="component" value="Unassembled WGS sequence"/>
</dbReference>
<comment type="catalytic activity">
    <reaction evidence="4 5">
        <text>5-amino-1-(5-phospho-beta-D-ribosyl)imidazole + hydrogencarbonate + ATP = 5-carboxyamino-1-(5-phospho-D-ribosyl)imidazole + ADP + phosphate + 2 H(+)</text>
        <dbReference type="Rhea" id="RHEA:19317"/>
        <dbReference type="ChEBI" id="CHEBI:15378"/>
        <dbReference type="ChEBI" id="CHEBI:17544"/>
        <dbReference type="ChEBI" id="CHEBI:30616"/>
        <dbReference type="ChEBI" id="CHEBI:43474"/>
        <dbReference type="ChEBI" id="CHEBI:58730"/>
        <dbReference type="ChEBI" id="CHEBI:137981"/>
        <dbReference type="ChEBI" id="CHEBI:456216"/>
        <dbReference type="EC" id="6.3.4.18"/>
    </reaction>
</comment>
<dbReference type="EMBL" id="JBHTBJ010000017">
    <property type="protein sequence ID" value="MFC7276816.1"/>
    <property type="molecule type" value="Genomic_DNA"/>
</dbReference>
<evidence type="ECO:0000256" key="1">
    <source>
        <dbReference type="ARBA" id="ARBA00022741"/>
    </source>
</evidence>
<feature type="binding site" evidence="4">
    <location>
        <begin position="264"/>
        <end position="265"/>
    </location>
    <ligand>
        <name>ATP</name>
        <dbReference type="ChEBI" id="CHEBI:30616"/>
    </ligand>
</feature>
<dbReference type="EC" id="6.3.4.18" evidence="4 5"/>
<dbReference type="InterPro" id="IPR013815">
    <property type="entry name" value="ATP_grasp_subdomain_1"/>
</dbReference>
<dbReference type="InterPro" id="IPR054350">
    <property type="entry name" value="PurT/PurK_preATP-grasp"/>
</dbReference>
<evidence type="ECO:0000256" key="5">
    <source>
        <dbReference type="RuleBase" id="RU361200"/>
    </source>
</evidence>
<comment type="function">
    <text evidence="4">Catalyzes the ATP-dependent conversion of 5-aminoimidazole ribonucleotide (AIR) and HCO(3)(-) to N5-carboxyaminoimidazole ribonucleotide (N5-CAIR).</text>
</comment>
<feature type="binding site" evidence="4">
    <location>
        <position position="107"/>
    </location>
    <ligand>
        <name>ATP</name>
        <dbReference type="ChEBI" id="CHEBI:30616"/>
    </ligand>
</feature>
<feature type="binding site" evidence="4">
    <location>
        <begin position="179"/>
        <end position="182"/>
    </location>
    <ligand>
        <name>ATP</name>
        <dbReference type="ChEBI" id="CHEBI:30616"/>
    </ligand>
</feature>
<comment type="pathway">
    <text evidence="4 5">Purine metabolism; IMP biosynthesis via de novo pathway; 5-amino-1-(5-phospho-D-ribosyl)imidazole-4-carboxylate from 5-amino-1-(5-phospho-D-ribosyl)imidazole (N5-CAIR route): step 1/2.</text>
</comment>
<accession>A0ABW2HVH4</accession>
<dbReference type="InterPro" id="IPR016185">
    <property type="entry name" value="PreATP-grasp_dom_sf"/>
</dbReference>
<comment type="similarity">
    <text evidence="4 5">Belongs to the PurK/PurT family.</text>
</comment>
<dbReference type="PANTHER" id="PTHR11609:SF5">
    <property type="entry name" value="PHOSPHORIBOSYLAMINOIMIDAZOLE CARBOXYLASE"/>
    <property type="match status" value="1"/>
</dbReference>
<evidence type="ECO:0000256" key="3">
    <source>
        <dbReference type="ARBA" id="ARBA00022840"/>
    </source>
</evidence>
<evidence type="ECO:0000256" key="2">
    <source>
        <dbReference type="ARBA" id="ARBA00022755"/>
    </source>
</evidence>
<dbReference type="InterPro" id="IPR011054">
    <property type="entry name" value="Rudment_hybrid_motif"/>
</dbReference>
<comment type="caution">
    <text evidence="4">Lacks conserved residue(s) required for the propagation of feature annotation.</text>
</comment>
<dbReference type="InterPro" id="IPR011761">
    <property type="entry name" value="ATP-grasp"/>
</dbReference>
<dbReference type="SUPFAM" id="SSF56059">
    <property type="entry name" value="Glutathione synthetase ATP-binding domain-like"/>
    <property type="match status" value="1"/>
</dbReference>
<evidence type="ECO:0000313" key="8">
    <source>
        <dbReference type="Proteomes" id="UP001596548"/>
    </source>
</evidence>
<gene>
    <name evidence="4 5" type="primary">purK</name>
    <name evidence="7" type="ORF">ACFQS1_22730</name>
</gene>
<dbReference type="RefSeq" id="WP_378971614.1">
    <property type="nucleotide sequence ID" value="NZ_JBHTBJ010000017.1"/>
</dbReference>
<dbReference type="GO" id="GO:0034028">
    <property type="term" value="F:5-(carboxyamino)imidazole ribonucleotide synthase activity"/>
    <property type="evidence" value="ECO:0007669"/>
    <property type="project" value="UniProtKB-EC"/>
</dbReference>
<evidence type="ECO:0000313" key="7">
    <source>
        <dbReference type="EMBL" id="MFC7276816.1"/>
    </source>
</evidence>
<evidence type="ECO:0000259" key="6">
    <source>
        <dbReference type="PROSITE" id="PS50975"/>
    </source>
</evidence>
<keyword evidence="8" id="KW-1185">Reference proteome</keyword>
<organism evidence="7 8">
    <name type="scientific">Paractinoplanes rhizophilus</name>
    <dbReference type="NCBI Taxonomy" id="1416877"/>
    <lineage>
        <taxon>Bacteria</taxon>
        <taxon>Bacillati</taxon>
        <taxon>Actinomycetota</taxon>
        <taxon>Actinomycetes</taxon>
        <taxon>Micromonosporales</taxon>
        <taxon>Micromonosporaceae</taxon>
        <taxon>Paractinoplanes</taxon>
    </lineage>
</organism>
<dbReference type="Gene3D" id="3.30.1490.20">
    <property type="entry name" value="ATP-grasp fold, A domain"/>
    <property type="match status" value="1"/>
</dbReference>
<dbReference type="Pfam" id="PF02222">
    <property type="entry name" value="ATP-grasp"/>
    <property type="match status" value="1"/>
</dbReference>
<feature type="domain" description="ATP-grasp" evidence="6">
    <location>
        <begin position="111"/>
        <end position="294"/>
    </location>
</feature>
<dbReference type="SUPFAM" id="SSF51246">
    <property type="entry name" value="Rudiment single hybrid motif"/>
    <property type="match status" value="1"/>
</dbReference>